<organism evidence="1 2">
    <name type="scientific">Vanilla planifolia</name>
    <name type="common">Vanilla</name>
    <dbReference type="NCBI Taxonomy" id="51239"/>
    <lineage>
        <taxon>Eukaryota</taxon>
        <taxon>Viridiplantae</taxon>
        <taxon>Streptophyta</taxon>
        <taxon>Embryophyta</taxon>
        <taxon>Tracheophyta</taxon>
        <taxon>Spermatophyta</taxon>
        <taxon>Magnoliopsida</taxon>
        <taxon>Liliopsida</taxon>
        <taxon>Asparagales</taxon>
        <taxon>Orchidaceae</taxon>
        <taxon>Vanilloideae</taxon>
        <taxon>Vanilleae</taxon>
        <taxon>Vanilla</taxon>
    </lineage>
</organism>
<accession>A0A835U6T0</accession>
<dbReference type="EMBL" id="JADCNM010000148">
    <property type="protein sequence ID" value="KAG0449995.1"/>
    <property type="molecule type" value="Genomic_DNA"/>
</dbReference>
<sequence length="137" mass="16171">MLCKNKKTRTKPTIQNNKELQEYLHENKGGGLQQSLFYMLHSTKIQYHSLKTCMSTHTSSLWQLEQLRNQKFRGPEAWRSSIINHYELFLYAHAFRLFFLQVTMTNHRSNNVSTKTYSQNEAFLGNLSLVRSIVEQL</sequence>
<dbReference type="AlphaFoldDB" id="A0A835U6T0"/>
<protein>
    <submittedName>
        <fullName evidence="1">Uncharacterized protein</fullName>
    </submittedName>
</protein>
<name>A0A835U6T0_VANPL</name>
<proteinExistence type="predicted"/>
<comment type="caution">
    <text evidence="1">The sequence shown here is derived from an EMBL/GenBank/DDBJ whole genome shotgun (WGS) entry which is preliminary data.</text>
</comment>
<reference evidence="1 2" key="1">
    <citation type="journal article" date="2020" name="Nat. Food">
        <title>A phased Vanilla planifolia genome enables genetic improvement of flavour and production.</title>
        <authorList>
            <person name="Hasing T."/>
            <person name="Tang H."/>
            <person name="Brym M."/>
            <person name="Khazi F."/>
            <person name="Huang T."/>
            <person name="Chambers A.H."/>
        </authorList>
    </citation>
    <scope>NUCLEOTIDE SEQUENCE [LARGE SCALE GENOMIC DNA]</scope>
    <source>
        <tissue evidence="1">Leaf</tissue>
    </source>
</reference>
<dbReference type="Proteomes" id="UP000639772">
    <property type="component" value="Unassembled WGS sequence"/>
</dbReference>
<gene>
    <name evidence="1" type="ORF">HPP92_027004</name>
</gene>
<evidence type="ECO:0000313" key="2">
    <source>
        <dbReference type="Proteomes" id="UP000639772"/>
    </source>
</evidence>
<evidence type="ECO:0000313" key="1">
    <source>
        <dbReference type="EMBL" id="KAG0449995.1"/>
    </source>
</evidence>